<sequence>MRLLKPALVLAIVAGMTLSACGSDSATKDISVAGSELSLDKTALVADSSGVEVSQAFFPDADKVDSVVVAGSTAQHRWEGAQEAIKRGVPLLVDDSSNTEAINAEIERLGVKDVVRIGDPAANAQQVAANAAAKKHHTESDHPTDTSMVRQITELSAEHGHLDGGAAVLVSQATSTASVATAKASGATVEYLSSGDPRESATLQKDAHAKVVGLGPSFSNQERFHRAVDMLQGPEVPGGGHLIFPEHRLVALYGHPSGGTLGVMGEQPAPEAVAKVKELTDHYAGIDPQTTTVPAFEIIATVASAAPGPDGNYSNEGTIDELRPWVDEIGKAGGYAVLDLQPGSANFLDQAKQFEELLKLPHVGLALDPEWRINPGEKPMERVGSVEAAEINSTAEWLTGLVRDNNLPQKPFVVHQFQWQMIRGREQLNTTAPELAWILHADGHGPARDKFATWEMVQQDLQPEFTMAWKNFIDEDTPMFTPGQTMDIYPRPGFVSYQ</sequence>
<protein>
    <recommendedName>
        <fullName evidence="4">Lipoprotein</fullName>
    </recommendedName>
</protein>
<name>A0A811G0S5_CORDP</name>
<dbReference type="EMBL" id="CADDAV010000001">
    <property type="protein sequence ID" value="CAB0580054.1"/>
    <property type="molecule type" value="Genomic_DNA"/>
</dbReference>
<accession>A0A811G0S5</accession>
<dbReference type="AlphaFoldDB" id="A0A811G0S5"/>
<feature type="signal peptide" evidence="1">
    <location>
        <begin position="1"/>
        <end position="22"/>
    </location>
</feature>
<organism evidence="2 3">
    <name type="scientific">Corynebacterium diphtheriae</name>
    <dbReference type="NCBI Taxonomy" id="1717"/>
    <lineage>
        <taxon>Bacteria</taxon>
        <taxon>Bacillati</taxon>
        <taxon>Actinomycetota</taxon>
        <taxon>Actinomycetes</taxon>
        <taxon>Mycobacteriales</taxon>
        <taxon>Corynebacteriaceae</taxon>
        <taxon>Corynebacterium</taxon>
    </lineage>
</organism>
<proteinExistence type="predicted"/>
<gene>
    <name evidence="2" type="ORF">CIP107547_00205</name>
</gene>
<reference evidence="2 3" key="1">
    <citation type="submission" date="2020-02" db="EMBL/GenBank/DDBJ databases">
        <authorList>
            <person name="Brisse S."/>
        </authorList>
    </citation>
    <scope>NUCLEOTIDE SEQUENCE [LARGE SCALE GENOMIC DNA]</scope>
    <source>
        <strain evidence="2">CIP107547</strain>
    </source>
</reference>
<feature type="chain" id="PRO_5038581482" description="Lipoprotein" evidence="1">
    <location>
        <begin position="23"/>
        <end position="498"/>
    </location>
</feature>
<dbReference type="Proteomes" id="UP000480222">
    <property type="component" value="Unassembled WGS sequence"/>
</dbReference>
<evidence type="ECO:0000256" key="1">
    <source>
        <dbReference type="SAM" id="SignalP"/>
    </source>
</evidence>
<keyword evidence="1" id="KW-0732">Signal</keyword>
<comment type="caution">
    <text evidence="2">The sequence shown here is derived from an EMBL/GenBank/DDBJ whole genome shotgun (WGS) entry which is preliminary data.</text>
</comment>
<dbReference type="PROSITE" id="PS51257">
    <property type="entry name" value="PROKAR_LIPOPROTEIN"/>
    <property type="match status" value="1"/>
</dbReference>
<evidence type="ECO:0008006" key="4">
    <source>
        <dbReference type="Google" id="ProtNLM"/>
    </source>
</evidence>
<evidence type="ECO:0000313" key="3">
    <source>
        <dbReference type="Proteomes" id="UP000480222"/>
    </source>
</evidence>
<evidence type="ECO:0000313" key="2">
    <source>
        <dbReference type="EMBL" id="CAB0580054.1"/>
    </source>
</evidence>